<dbReference type="Ensembl" id="ENSCSAVT00000006692.1">
    <property type="protein sequence ID" value="ENSCSAVP00000006608.1"/>
    <property type="gene ID" value="ENSCSAVG00000003962.1"/>
</dbReference>
<reference evidence="1" key="3">
    <citation type="submission" date="2025-09" db="UniProtKB">
        <authorList>
            <consortium name="Ensembl"/>
        </authorList>
    </citation>
    <scope>IDENTIFICATION</scope>
</reference>
<dbReference type="InParanoid" id="H2YMQ6"/>
<organism evidence="1 2">
    <name type="scientific">Ciona savignyi</name>
    <name type="common">Pacific transparent sea squirt</name>
    <dbReference type="NCBI Taxonomy" id="51511"/>
    <lineage>
        <taxon>Eukaryota</taxon>
        <taxon>Metazoa</taxon>
        <taxon>Chordata</taxon>
        <taxon>Tunicata</taxon>
        <taxon>Ascidiacea</taxon>
        <taxon>Phlebobranchia</taxon>
        <taxon>Cionidae</taxon>
        <taxon>Ciona</taxon>
    </lineage>
</organism>
<dbReference type="AlphaFoldDB" id="H2YMQ6"/>
<name>H2YMQ6_CIOSA</name>
<proteinExistence type="predicted"/>
<dbReference type="GeneTree" id="ENSGT00530000067473"/>
<evidence type="ECO:0000313" key="2">
    <source>
        <dbReference type="Proteomes" id="UP000007875"/>
    </source>
</evidence>
<sequence length="255" mass="28997">MVRKQTMAAKRFCDYCYPKTKQLGSSFQQVFDEYGCLEAVDVEFNDENKRFTVQAKKQRPLLVDELNKDSSWILEPCTPVLPLGNPENLSHEIYPPIHMQDYYKDTMVHNAQDSSKSRRPVYNIKRHMRNLASDHPDVYQPTYDRLIGNESPVVISGKRGRKTMQGKSFNFDPTMLDTPASLLKDLLMEEISEQTKSFVFNEDYTGGVLSMIPISRNPYEHGVLVLPSSSLDGVSLKPFSVVTDSLNVENEGGFA</sequence>
<evidence type="ECO:0000313" key="1">
    <source>
        <dbReference type="Ensembl" id="ENSCSAVP00000006608.1"/>
    </source>
</evidence>
<dbReference type="HOGENOM" id="CLU_095533_0_0_1"/>
<dbReference type="Proteomes" id="UP000007875">
    <property type="component" value="Unassembled WGS sequence"/>
</dbReference>
<reference evidence="2" key="1">
    <citation type="submission" date="2003-08" db="EMBL/GenBank/DDBJ databases">
        <authorList>
            <person name="Birren B."/>
            <person name="Nusbaum C."/>
            <person name="Abebe A."/>
            <person name="Abouelleil A."/>
            <person name="Adekoya E."/>
            <person name="Ait-zahra M."/>
            <person name="Allen N."/>
            <person name="Allen T."/>
            <person name="An P."/>
            <person name="Anderson M."/>
            <person name="Anderson S."/>
            <person name="Arachchi H."/>
            <person name="Armbruster J."/>
            <person name="Bachantsang P."/>
            <person name="Baldwin J."/>
            <person name="Barry A."/>
            <person name="Bayul T."/>
            <person name="Blitshsteyn B."/>
            <person name="Bloom T."/>
            <person name="Blye J."/>
            <person name="Boguslavskiy L."/>
            <person name="Borowsky M."/>
            <person name="Boukhgalter B."/>
            <person name="Brunache A."/>
            <person name="Butler J."/>
            <person name="Calixte N."/>
            <person name="Calvo S."/>
            <person name="Camarata J."/>
            <person name="Campo K."/>
            <person name="Chang J."/>
            <person name="Cheshatsang Y."/>
            <person name="Citroen M."/>
            <person name="Collymore A."/>
            <person name="Considine T."/>
            <person name="Cook A."/>
            <person name="Cooke P."/>
            <person name="Corum B."/>
            <person name="Cuomo C."/>
            <person name="David R."/>
            <person name="Dawoe T."/>
            <person name="Degray S."/>
            <person name="Dodge S."/>
            <person name="Dooley K."/>
            <person name="Dorje P."/>
            <person name="Dorjee K."/>
            <person name="Dorris L."/>
            <person name="Duffey N."/>
            <person name="Dupes A."/>
            <person name="Elkins T."/>
            <person name="Engels R."/>
            <person name="Erickson J."/>
            <person name="Farina A."/>
            <person name="Faro S."/>
            <person name="Ferreira P."/>
            <person name="Fischer H."/>
            <person name="Fitzgerald M."/>
            <person name="Foley K."/>
            <person name="Gage D."/>
            <person name="Galagan J."/>
            <person name="Gearin G."/>
            <person name="Gnerre S."/>
            <person name="Gnirke A."/>
            <person name="Goyette A."/>
            <person name="Graham J."/>
            <person name="Grandbois E."/>
            <person name="Gyaltsen K."/>
            <person name="Hafez N."/>
            <person name="Hagopian D."/>
            <person name="Hagos B."/>
            <person name="Hall J."/>
            <person name="Hatcher B."/>
            <person name="Heller A."/>
            <person name="Higgins H."/>
            <person name="Honan T."/>
            <person name="Horn A."/>
            <person name="Houde N."/>
            <person name="Hughes L."/>
            <person name="Hulme W."/>
            <person name="Husby E."/>
            <person name="Iliev I."/>
            <person name="Jaffe D."/>
            <person name="Jones C."/>
            <person name="Kamal M."/>
            <person name="Kamat A."/>
            <person name="Kamvysselis M."/>
            <person name="Karlsson E."/>
            <person name="Kells C."/>
            <person name="Kieu A."/>
            <person name="Kisner P."/>
            <person name="Kodira C."/>
            <person name="Kulbokas E."/>
            <person name="Labutti K."/>
            <person name="Lama D."/>
            <person name="Landers T."/>
            <person name="Leger J."/>
            <person name="Levine S."/>
            <person name="Lewis D."/>
            <person name="Lewis T."/>
            <person name="Lindblad-toh K."/>
            <person name="Liu X."/>
            <person name="Lokyitsang T."/>
            <person name="Lokyitsang Y."/>
            <person name="Lucien O."/>
            <person name="Lui A."/>
            <person name="Ma L.J."/>
            <person name="Mabbitt R."/>
            <person name="Macdonald J."/>
            <person name="Maclean C."/>
            <person name="Major J."/>
            <person name="Manning J."/>
            <person name="Marabella R."/>
            <person name="Maru K."/>
            <person name="Matthews C."/>
            <person name="Mauceli E."/>
            <person name="Mccarthy M."/>
            <person name="Mcdonough S."/>
            <person name="Mcghee T."/>
            <person name="Meldrim J."/>
            <person name="Meneus L."/>
            <person name="Mesirov J."/>
            <person name="Mihalev A."/>
            <person name="Mihova T."/>
            <person name="Mikkelsen T."/>
            <person name="Mlenga V."/>
            <person name="Moru K."/>
            <person name="Mozes J."/>
            <person name="Mulrain L."/>
            <person name="Munson G."/>
            <person name="Naylor J."/>
            <person name="Newes C."/>
            <person name="Nguyen C."/>
            <person name="Nguyen N."/>
            <person name="Nguyen T."/>
            <person name="Nicol R."/>
            <person name="Nielsen C."/>
            <person name="Nizzari M."/>
            <person name="Norbu C."/>
            <person name="Norbu N."/>
            <person name="O'donnell P."/>
            <person name="Okoawo O."/>
            <person name="O'leary S."/>
            <person name="Omotosho B."/>
            <person name="O'neill K."/>
            <person name="Osman S."/>
            <person name="Parker S."/>
            <person name="Perrin D."/>
            <person name="Phunkhang P."/>
            <person name="Piqani B."/>
            <person name="Purcell S."/>
            <person name="Rachupka T."/>
            <person name="Ramasamy U."/>
            <person name="Rameau R."/>
            <person name="Ray V."/>
            <person name="Raymond C."/>
            <person name="Retta R."/>
            <person name="Richardson S."/>
            <person name="Rise C."/>
            <person name="Rodriguez J."/>
            <person name="Rogers J."/>
            <person name="Rogov P."/>
            <person name="Rutman M."/>
            <person name="Schupbach R."/>
            <person name="Seaman C."/>
            <person name="Settipalli S."/>
            <person name="Sharpe T."/>
            <person name="Sheridan J."/>
            <person name="Sherpa N."/>
            <person name="Shi J."/>
            <person name="Smirnov S."/>
            <person name="Smith C."/>
            <person name="Sougnez C."/>
            <person name="Spencer B."/>
            <person name="Stalker J."/>
            <person name="Stange-thomann N."/>
            <person name="Stavropoulos S."/>
            <person name="Stetson K."/>
            <person name="Stone C."/>
            <person name="Stone S."/>
            <person name="Stubbs M."/>
            <person name="Talamas J."/>
            <person name="Tchuinga P."/>
            <person name="Tenzing P."/>
            <person name="Tesfaye S."/>
            <person name="Theodore J."/>
            <person name="Thoulutsang Y."/>
            <person name="Topham K."/>
            <person name="Towey S."/>
            <person name="Tsamla T."/>
            <person name="Tsomo N."/>
            <person name="Vallee D."/>
            <person name="Vassiliev H."/>
            <person name="Venkataraman V."/>
            <person name="Vinson J."/>
            <person name="Vo A."/>
            <person name="Wade C."/>
            <person name="Wang S."/>
            <person name="Wangchuk T."/>
            <person name="Wangdi T."/>
            <person name="Whittaker C."/>
            <person name="Wilkinson J."/>
            <person name="Wu Y."/>
            <person name="Wyman D."/>
            <person name="Yadav S."/>
            <person name="Yang S."/>
            <person name="Yang X."/>
            <person name="Yeager S."/>
            <person name="Yee E."/>
            <person name="Young G."/>
            <person name="Zainoun J."/>
            <person name="Zembeck L."/>
            <person name="Zimmer A."/>
            <person name="Zody M."/>
            <person name="Lander E."/>
        </authorList>
    </citation>
    <scope>NUCLEOTIDE SEQUENCE [LARGE SCALE GENOMIC DNA]</scope>
</reference>
<reference evidence="1" key="2">
    <citation type="submission" date="2025-08" db="UniProtKB">
        <authorList>
            <consortium name="Ensembl"/>
        </authorList>
    </citation>
    <scope>IDENTIFICATION</scope>
</reference>
<dbReference type="OMA" id="WILEPCT"/>
<keyword evidence="2" id="KW-1185">Reference proteome</keyword>
<protein>
    <submittedName>
        <fullName evidence="1">Uncharacterized protein</fullName>
    </submittedName>
</protein>
<accession>H2YMQ6</accession>